<comment type="caution">
    <text evidence="10">The sequence shown here is derived from an EMBL/GenBank/DDBJ whole genome shotgun (WGS) entry which is preliminary data.</text>
</comment>
<dbReference type="Pfam" id="PF13499">
    <property type="entry name" value="EF-hand_7"/>
    <property type="match status" value="1"/>
</dbReference>
<dbReference type="GO" id="GO:0005509">
    <property type="term" value="F:calcium ion binding"/>
    <property type="evidence" value="ECO:0007669"/>
    <property type="project" value="InterPro"/>
</dbReference>
<dbReference type="PANTHER" id="PTHR45942">
    <property type="entry name" value="PROTEIN PHOSPATASE 3 REGULATORY SUBUNIT B ALPHA ISOFORM TYPE 1"/>
    <property type="match status" value="1"/>
</dbReference>
<dbReference type="AlphaFoldDB" id="J9D8D5"/>
<evidence type="ECO:0000259" key="9">
    <source>
        <dbReference type="PROSITE" id="PS50222"/>
    </source>
</evidence>
<dbReference type="OMA" id="DTNFDRD"/>
<dbReference type="InParanoid" id="J9D8D5"/>
<dbReference type="EMBL" id="AFBI03000030">
    <property type="protein sequence ID" value="EJW03779.1"/>
    <property type="molecule type" value="Genomic_DNA"/>
</dbReference>
<keyword evidence="1" id="KW-0479">Metal-binding</keyword>
<keyword evidence="11" id="KW-1185">Reference proteome</keyword>
<reference evidence="10 11" key="1">
    <citation type="submission" date="2011-08" db="EMBL/GenBank/DDBJ databases">
        <authorList>
            <person name="Liu Z.J."/>
            <person name="Shi F.L."/>
            <person name="Lu J.Q."/>
            <person name="Li M."/>
            <person name="Wang Z.L."/>
        </authorList>
    </citation>
    <scope>NUCLEOTIDE SEQUENCE [LARGE SCALE GENOMIC DNA]</scope>
    <source>
        <strain evidence="10 11">USNM 41457</strain>
    </source>
</reference>
<keyword evidence="2" id="KW-0677">Repeat</keyword>
<evidence type="ECO:0000313" key="10">
    <source>
        <dbReference type="EMBL" id="EJW03779.1"/>
    </source>
</evidence>
<keyword evidence="3" id="KW-0106">Calcium</keyword>
<evidence type="ECO:0000256" key="8">
    <source>
        <dbReference type="ARBA" id="ARBA00032848"/>
    </source>
</evidence>
<protein>
    <recommendedName>
        <fullName evidence="6">Calcineurin subunit B</fullName>
    </recommendedName>
    <alternativeName>
        <fullName evidence="7">Calcineurin regulatory subunit</fullName>
    </alternativeName>
    <alternativeName>
        <fullName evidence="8">Protein phosphatase 2B regulatory subunit</fullName>
    </alternativeName>
</protein>
<reference evidence="11" key="2">
    <citation type="submission" date="2015-07" db="EMBL/GenBank/DDBJ databases">
        <title>Contrasting host-pathogen interactions and genome evolution in two generalist and specialist microsporidian pathogens of mosquitoes.</title>
        <authorList>
            <consortium name="The Broad Institute Genomics Platform"/>
            <consortium name="The Broad Institute Genome Sequencing Center for Infectious Disease"/>
            <person name="Cuomo C.A."/>
            <person name="Sanscrainte N.D."/>
            <person name="Goldberg J.M."/>
            <person name="Heiman D."/>
            <person name="Young S."/>
            <person name="Zeng Q."/>
            <person name="Becnel J.J."/>
            <person name="Birren B.W."/>
        </authorList>
    </citation>
    <scope>NUCLEOTIDE SEQUENCE [LARGE SCALE GENOMIC DNA]</scope>
    <source>
        <strain evidence="11">USNM 41457</strain>
    </source>
</reference>
<gene>
    <name evidence="10" type="ORF">EDEG_01935</name>
</gene>
<dbReference type="FunCoup" id="J9D8D5">
    <property type="interactions" value="80"/>
</dbReference>
<dbReference type="InterPro" id="IPR011992">
    <property type="entry name" value="EF-hand-dom_pair"/>
</dbReference>
<evidence type="ECO:0000256" key="7">
    <source>
        <dbReference type="ARBA" id="ARBA00031295"/>
    </source>
</evidence>
<comment type="similarity">
    <text evidence="4">Belongs to the calcineurin regulatory subunit family.</text>
</comment>
<accession>J9D8D5</accession>
<feature type="domain" description="EF-hand" evidence="9">
    <location>
        <begin position="76"/>
        <end position="111"/>
    </location>
</feature>
<evidence type="ECO:0000256" key="4">
    <source>
        <dbReference type="ARBA" id="ARBA00023774"/>
    </source>
</evidence>
<dbReference type="STRING" id="1003232.J9D8D5"/>
<proteinExistence type="inferred from homology"/>
<name>J9D8D5_EDHAE</name>
<dbReference type="CDD" id="cd00051">
    <property type="entry name" value="EFh"/>
    <property type="match status" value="1"/>
</dbReference>
<dbReference type="OrthoDB" id="191686at2759"/>
<evidence type="ECO:0000256" key="5">
    <source>
        <dbReference type="ARBA" id="ARBA00023792"/>
    </source>
</evidence>
<evidence type="ECO:0000313" key="11">
    <source>
        <dbReference type="Proteomes" id="UP000003163"/>
    </source>
</evidence>
<dbReference type="HOGENOM" id="CLU_061288_10_1_1"/>
<evidence type="ECO:0000256" key="6">
    <source>
        <dbReference type="ARBA" id="ARBA00023832"/>
    </source>
</evidence>
<comment type="subunit">
    <text evidence="5">Composed of a catalytic subunit (A) and a regulatory subunit (B).</text>
</comment>
<dbReference type="SUPFAM" id="SSF47473">
    <property type="entry name" value="EF-hand"/>
    <property type="match status" value="1"/>
</dbReference>
<dbReference type="SMART" id="SM00054">
    <property type="entry name" value="EFh"/>
    <property type="match status" value="2"/>
</dbReference>
<evidence type="ECO:0000256" key="2">
    <source>
        <dbReference type="ARBA" id="ARBA00022737"/>
    </source>
</evidence>
<evidence type="ECO:0000256" key="1">
    <source>
        <dbReference type="ARBA" id="ARBA00022723"/>
    </source>
</evidence>
<dbReference type="Gene3D" id="1.10.238.10">
    <property type="entry name" value="EF-hand"/>
    <property type="match status" value="1"/>
</dbReference>
<dbReference type="PROSITE" id="PS00018">
    <property type="entry name" value="EF_HAND_1"/>
    <property type="match status" value="1"/>
</dbReference>
<dbReference type="InterPro" id="IPR002048">
    <property type="entry name" value="EF_hand_dom"/>
</dbReference>
<dbReference type="VEuPathDB" id="MicrosporidiaDB:EDEG_01935"/>
<sequence>MLQKKLIEDLETLVKRGKYVTARDLLNIPAIAANPLSKLIIAKYTVIENSGQNCGKKRIDFKNLITDLDFFVSGDDLDSKLSFLFKMYDTDGDGYISNYELFCMLENLCDNSIDGIKIQNIVDQTFRELDCDKICLDDFVGIIKKKTKNLKTFFMAK</sequence>
<evidence type="ECO:0000256" key="3">
    <source>
        <dbReference type="ARBA" id="ARBA00022837"/>
    </source>
</evidence>
<dbReference type="InterPro" id="IPR018247">
    <property type="entry name" value="EF_Hand_1_Ca_BS"/>
</dbReference>
<dbReference type="Proteomes" id="UP000003163">
    <property type="component" value="Unassembled WGS sequence"/>
</dbReference>
<organism evidence="10 11">
    <name type="scientific">Edhazardia aedis (strain USNM 41457)</name>
    <name type="common">Microsporidian parasite</name>
    <dbReference type="NCBI Taxonomy" id="1003232"/>
    <lineage>
        <taxon>Eukaryota</taxon>
        <taxon>Fungi</taxon>
        <taxon>Fungi incertae sedis</taxon>
        <taxon>Microsporidia</taxon>
        <taxon>Edhazardia</taxon>
    </lineage>
</organism>
<dbReference type="PROSITE" id="PS50222">
    <property type="entry name" value="EF_HAND_2"/>
    <property type="match status" value="1"/>
</dbReference>